<keyword evidence="2" id="KW-1185">Reference proteome</keyword>
<dbReference type="Gene3D" id="1.10.620.20">
    <property type="entry name" value="Ribonucleotide Reductase, subunit A"/>
    <property type="match status" value="1"/>
</dbReference>
<dbReference type="SUPFAM" id="SSF47240">
    <property type="entry name" value="Ferritin-like"/>
    <property type="match status" value="1"/>
</dbReference>
<dbReference type="AlphaFoldDB" id="A0A4Y7PH99"/>
<proteinExistence type="predicted"/>
<dbReference type="GO" id="GO:0016491">
    <property type="term" value="F:oxidoreductase activity"/>
    <property type="evidence" value="ECO:0007669"/>
    <property type="project" value="InterPro"/>
</dbReference>
<name>A0A4Y7PH99_9AGAM</name>
<dbReference type="VEuPathDB" id="FungiDB:BD410DRAFT_846500"/>
<dbReference type="Pfam" id="PF00268">
    <property type="entry name" value="Ribonuc_red_sm"/>
    <property type="match status" value="1"/>
</dbReference>
<evidence type="ECO:0000313" key="2">
    <source>
        <dbReference type="Proteomes" id="UP000294933"/>
    </source>
</evidence>
<dbReference type="InterPro" id="IPR009078">
    <property type="entry name" value="Ferritin-like_SF"/>
</dbReference>
<accession>A0A4Y7PH99</accession>
<dbReference type="InterPro" id="IPR000358">
    <property type="entry name" value="RNR_small_fam"/>
</dbReference>
<reference evidence="1 2" key="1">
    <citation type="submission" date="2018-06" db="EMBL/GenBank/DDBJ databases">
        <title>A transcriptomic atlas of mushroom development highlights an independent origin of complex multicellularity.</title>
        <authorList>
            <consortium name="DOE Joint Genome Institute"/>
            <person name="Krizsan K."/>
            <person name="Almasi E."/>
            <person name="Merenyi Z."/>
            <person name="Sahu N."/>
            <person name="Viragh M."/>
            <person name="Koszo T."/>
            <person name="Mondo S."/>
            <person name="Kiss B."/>
            <person name="Balint B."/>
            <person name="Kues U."/>
            <person name="Barry K."/>
            <person name="Hegedus J.C."/>
            <person name="Henrissat B."/>
            <person name="Johnson J."/>
            <person name="Lipzen A."/>
            <person name="Ohm R."/>
            <person name="Nagy I."/>
            <person name="Pangilinan J."/>
            <person name="Yan J."/>
            <person name="Xiong Y."/>
            <person name="Grigoriev I.V."/>
            <person name="Hibbett D.S."/>
            <person name="Nagy L.G."/>
        </authorList>
    </citation>
    <scope>NUCLEOTIDE SEQUENCE [LARGE SCALE GENOMIC DNA]</scope>
    <source>
        <strain evidence="1 2">SZMC22713</strain>
    </source>
</reference>
<dbReference type="OrthoDB" id="10248373at2759"/>
<dbReference type="InterPro" id="IPR012348">
    <property type="entry name" value="RNR-like"/>
</dbReference>
<sequence length="82" mass="9894">MYKPPLRPEIKGRIELTPRYQREPLLQVSKRRLVPFPIQYHEVWQVYKKAEASLWTAEEMDLSMGTHDSQNRLNDNERHFIS</sequence>
<evidence type="ECO:0000313" key="1">
    <source>
        <dbReference type="EMBL" id="TDL13939.1"/>
    </source>
</evidence>
<dbReference type="PANTHER" id="PTHR23409">
    <property type="entry name" value="RIBONUCLEOSIDE-DIPHOSPHATE REDUCTASE SMALL CHAIN"/>
    <property type="match status" value="1"/>
</dbReference>
<organism evidence="1 2">
    <name type="scientific">Rickenella mellea</name>
    <dbReference type="NCBI Taxonomy" id="50990"/>
    <lineage>
        <taxon>Eukaryota</taxon>
        <taxon>Fungi</taxon>
        <taxon>Dikarya</taxon>
        <taxon>Basidiomycota</taxon>
        <taxon>Agaricomycotina</taxon>
        <taxon>Agaricomycetes</taxon>
        <taxon>Hymenochaetales</taxon>
        <taxon>Rickenellaceae</taxon>
        <taxon>Rickenella</taxon>
    </lineage>
</organism>
<dbReference type="Proteomes" id="UP000294933">
    <property type="component" value="Unassembled WGS sequence"/>
</dbReference>
<dbReference type="EMBL" id="ML170428">
    <property type="protein sequence ID" value="TDL13939.1"/>
    <property type="molecule type" value="Genomic_DNA"/>
</dbReference>
<dbReference type="STRING" id="50990.A0A4Y7PH99"/>
<dbReference type="GO" id="GO:0009263">
    <property type="term" value="P:deoxyribonucleotide biosynthetic process"/>
    <property type="evidence" value="ECO:0007669"/>
    <property type="project" value="InterPro"/>
</dbReference>
<dbReference type="PANTHER" id="PTHR23409:SF18">
    <property type="entry name" value="RIBONUCLEOSIDE-DIPHOSPHATE REDUCTASE SUBUNIT M2"/>
    <property type="match status" value="1"/>
</dbReference>
<gene>
    <name evidence="1" type="ORF">BD410DRAFT_846500</name>
</gene>
<protein>
    <submittedName>
        <fullName evidence="1">Uncharacterized protein</fullName>
    </submittedName>
</protein>